<proteinExistence type="predicted"/>
<dbReference type="EMBL" id="FZNT01000011">
    <property type="protein sequence ID" value="SNR74944.1"/>
    <property type="molecule type" value="Genomic_DNA"/>
</dbReference>
<dbReference type="Proteomes" id="UP000198384">
    <property type="component" value="Unassembled WGS sequence"/>
</dbReference>
<protein>
    <submittedName>
        <fullName evidence="1">Uncharacterized protein</fullName>
    </submittedName>
</protein>
<dbReference type="AlphaFoldDB" id="A0A238YWE4"/>
<keyword evidence="2" id="KW-1185">Reference proteome</keyword>
<name>A0A238YWE4_9FLAO</name>
<dbReference type="RefSeq" id="WP_089382744.1">
    <property type="nucleotide sequence ID" value="NZ_FZNT01000011.1"/>
</dbReference>
<evidence type="ECO:0000313" key="2">
    <source>
        <dbReference type="Proteomes" id="UP000198384"/>
    </source>
</evidence>
<accession>A0A238YWE4</accession>
<reference evidence="1 2" key="1">
    <citation type="submission" date="2017-06" db="EMBL/GenBank/DDBJ databases">
        <authorList>
            <person name="Kim H.J."/>
            <person name="Triplett B.A."/>
        </authorList>
    </citation>
    <scope>NUCLEOTIDE SEQUENCE [LARGE SCALE GENOMIC DNA]</scope>
    <source>
        <strain evidence="1 2">DSM 29150</strain>
    </source>
</reference>
<gene>
    <name evidence="1" type="ORF">SAMN06265371_11128</name>
</gene>
<evidence type="ECO:0000313" key="1">
    <source>
        <dbReference type="EMBL" id="SNR74944.1"/>
    </source>
</evidence>
<sequence>MTNNIKKIIASAIFIIASFTMTYGQITNLSISDRLESYRDSLKRTPYEWHLPIMGEKIRKMGFDIPYPNGISFTYAASKQDILLSDAYVGFSEDELLPIDGIARFKKISSDVSAYTLRYDFWLLPFLNLYGIVGNISSQTNVQLGLPFEMEFNTKKNSGLAYGWGAVLGGAVGPMIVSADFGMVWTKLSNLDQPNKSIFFAGRTGYLIKFRNPVRNLAILVGAQYLGINKAGSGKLGLISTSDKEKALEGLNGWYDNLTDREQEVLEPIYSGVANWLSDDKPVDLHYQFNKEFISPWSMNVGFNFQFNKRYTLTSIYNFGSRSQIVVGLGYRFGFKGKNYLSGLQL</sequence>
<organism evidence="1 2">
    <name type="scientific">Lutibacter agarilyticus</name>
    <dbReference type="NCBI Taxonomy" id="1109740"/>
    <lineage>
        <taxon>Bacteria</taxon>
        <taxon>Pseudomonadati</taxon>
        <taxon>Bacteroidota</taxon>
        <taxon>Flavobacteriia</taxon>
        <taxon>Flavobacteriales</taxon>
        <taxon>Flavobacteriaceae</taxon>
        <taxon>Lutibacter</taxon>
    </lineage>
</organism>
<dbReference type="OrthoDB" id="7593840at2"/>